<reference evidence="4 5" key="1">
    <citation type="submission" date="2015-07" db="EMBL/GenBank/DDBJ databases">
        <authorList>
            <person name="Noorani M."/>
        </authorList>
    </citation>
    <scope>NUCLEOTIDE SEQUENCE [LARGE SCALE GENOMIC DNA]</scope>
    <source>
        <strain evidence="4">BBA 69670</strain>
    </source>
</reference>
<evidence type="ECO:0000313" key="5">
    <source>
        <dbReference type="Proteomes" id="UP000044841"/>
    </source>
</evidence>
<dbReference type="Proteomes" id="UP000044841">
    <property type="component" value="Unassembled WGS sequence"/>
</dbReference>
<keyword evidence="2" id="KW-0812">Transmembrane</keyword>
<sequence length="349" mass="40574">MRMLKEILILFIVTLLLSDVTARAITGNDFYDIDALHVIEEPGDDAYESWNEYTYWRTRDTRTRPRRSKIYGKAFRDREYSSRMAEFQDSEMWTYHPPRRTSTISVEYEICFDSAVSKICYQVNAAKDYFAEDSYDSLARMFADDDLHLQEDQIDEFLADPADESDGSEDIEFSYDIYSDGRSTLWAKYPPTRSFPRPSQPPSSIRPSKSIPLDPPPRSAERLRAGPTRRPAYNRPANPILTRISWFIFWFYIALVTALLLRTKFIQMRAKQRARERLLASLRPPRLRIQPTRPQNEPVATPSPSSSTQPLLYHTPRDDLAFSPSSVTSDTFTIPPSYEDVLREQESFN</sequence>
<dbReference type="AlphaFoldDB" id="A0A0K6FU13"/>
<gene>
    <name evidence="4" type="ORF">RSOLAG22IIIB_08512</name>
</gene>
<evidence type="ECO:0000256" key="1">
    <source>
        <dbReference type="SAM" id="MobiDB-lite"/>
    </source>
</evidence>
<feature type="transmembrane region" description="Helical" evidence="2">
    <location>
        <begin position="244"/>
        <end position="261"/>
    </location>
</feature>
<evidence type="ECO:0000256" key="3">
    <source>
        <dbReference type="SAM" id="SignalP"/>
    </source>
</evidence>
<keyword evidence="3" id="KW-0732">Signal</keyword>
<feature type="region of interest" description="Disordered" evidence="1">
    <location>
        <begin position="190"/>
        <end position="232"/>
    </location>
</feature>
<keyword evidence="2" id="KW-0472">Membrane</keyword>
<proteinExistence type="predicted"/>
<feature type="signal peptide" evidence="3">
    <location>
        <begin position="1"/>
        <end position="22"/>
    </location>
</feature>
<protein>
    <submittedName>
        <fullName evidence="4">Uncharacterized protein</fullName>
    </submittedName>
</protein>
<name>A0A0K6FU13_9AGAM</name>
<evidence type="ECO:0000313" key="4">
    <source>
        <dbReference type="EMBL" id="CUA69504.1"/>
    </source>
</evidence>
<evidence type="ECO:0000256" key="2">
    <source>
        <dbReference type="SAM" id="Phobius"/>
    </source>
</evidence>
<feature type="compositionally biased region" description="Low complexity" evidence="1">
    <location>
        <begin position="190"/>
        <end position="212"/>
    </location>
</feature>
<feature type="region of interest" description="Disordered" evidence="1">
    <location>
        <begin position="282"/>
        <end position="318"/>
    </location>
</feature>
<feature type="chain" id="PRO_5005502357" evidence="3">
    <location>
        <begin position="23"/>
        <end position="349"/>
    </location>
</feature>
<dbReference type="EMBL" id="CYGV01000824">
    <property type="protein sequence ID" value="CUA69504.1"/>
    <property type="molecule type" value="Genomic_DNA"/>
</dbReference>
<accession>A0A0K6FU13</accession>
<organism evidence="4 5">
    <name type="scientific">Rhizoctonia solani</name>
    <dbReference type="NCBI Taxonomy" id="456999"/>
    <lineage>
        <taxon>Eukaryota</taxon>
        <taxon>Fungi</taxon>
        <taxon>Dikarya</taxon>
        <taxon>Basidiomycota</taxon>
        <taxon>Agaricomycotina</taxon>
        <taxon>Agaricomycetes</taxon>
        <taxon>Cantharellales</taxon>
        <taxon>Ceratobasidiaceae</taxon>
        <taxon>Rhizoctonia</taxon>
    </lineage>
</organism>
<keyword evidence="5" id="KW-1185">Reference proteome</keyword>
<keyword evidence="2" id="KW-1133">Transmembrane helix</keyword>